<gene>
    <name evidence="1" type="primary">SYT1.7</name>
    <name evidence="1" type="ORF">GBF38_013205</name>
</gene>
<dbReference type="Proteomes" id="UP000805704">
    <property type="component" value="Chromosome 2"/>
</dbReference>
<accession>A0ACB7EZE9</accession>
<keyword evidence="2" id="KW-1185">Reference proteome</keyword>
<proteinExistence type="predicted"/>
<sequence length="813" mass="91712">MKLLLLLLQISQPPMLLLLLQKKRLLLRPLLMVKKKSHMSHERYIIYITFESSASCEPTSVPLDLFIEDKNDTSVSIIWSQPETVGPTGLDGYTIEVCKDGTEDWKAVNEELQKSCRYVIKNLTTGDRLKIRVVAVNAGGRSPPVTLPEAVLVKEVADRPKVRLPRYLRQRYVAQGKPKPVVSWTKNGQPLDTKRVNIRSTDRDSILFIRTSEREDSGVYEMCVKVDDFEDKASLILQIVELPGPPASVKVADTWGFNVALEWTEPSDKGNTVITGYTVQKADKKTGDWFTVLEHYHRLNATISDLIMGNTYKFRVFSENKVGVSESATVAKEEAKILKTDIEYKPPEYKEHDFSEAPKFTTALSDRSTTTGYSTKLLCSVRGSPKPKIQWMKNQMIIGDDPKYRQICVQGICSLEIRRPGNFDGGVYTCKAKNDHGEALVSCKLDVKLPPWALIAIAVVAALLMLTCCFCIIKKCCCKKKKNKKGKKGKDGFNMKNMQGGEKHQDDDDDEGETGLTEEEKEEEEKEQEKLGKLQYSIDYDFENTKLTVGILQAADLMSMDSGGTSDPYVKVLLLPEKKKKYDTKVHKKTLNPVFNETFVFKVPYEELGGKTLVMSVYDYDRFSKHDVIGEVKIPMNTIDLGRPIEEWRDLESADQEEPEKLGDICISLRYVPTAGKLTVCILEAKNLKKMDACGLSDPYVKIQLLQGGKRLKKKKTTVKKNTLNPYYNESFSFEIPLEQMQKILVAVTVFDYDKIGKNDAIGKIFVGSKATGLGLKHWSDMLANPRRPIAQWHPLQPEEDIDGQLASLAAKK</sequence>
<evidence type="ECO:0000313" key="2">
    <source>
        <dbReference type="Proteomes" id="UP000805704"/>
    </source>
</evidence>
<dbReference type="EMBL" id="CM024790">
    <property type="protein sequence ID" value="KAG8007595.1"/>
    <property type="molecule type" value="Genomic_DNA"/>
</dbReference>
<reference evidence="1" key="1">
    <citation type="submission" date="2020-04" db="EMBL/GenBank/DDBJ databases">
        <title>A chromosome-scale assembly and high-density genetic map of the yellow drum (Nibea albiflora) genome.</title>
        <authorList>
            <person name="Xu D."/>
            <person name="Zhang W."/>
            <person name="Chen R."/>
            <person name="Tan P."/>
            <person name="Wang L."/>
            <person name="Song H."/>
            <person name="Tian L."/>
            <person name="Zhu Q."/>
            <person name="Wang B."/>
        </authorList>
    </citation>
    <scope>NUCLEOTIDE SEQUENCE</scope>
    <source>
        <strain evidence="1">ZJHYS-2018</strain>
    </source>
</reference>
<organism evidence="1 2">
    <name type="scientific">Nibea albiflora</name>
    <name type="common">Yellow drum</name>
    <name type="synonym">Corvina albiflora</name>
    <dbReference type="NCBI Taxonomy" id="240163"/>
    <lineage>
        <taxon>Eukaryota</taxon>
        <taxon>Metazoa</taxon>
        <taxon>Chordata</taxon>
        <taxon>Craniata</taxon>
        <taxon>Vertebrata</taxon>
        <taxon>Euteleostomi</taxon>
        <taxon>Actinopterygii</taxon>
        <taxon>Neopterygii</taxon>
        <taxon>Teleostei</taxon>
        <taxon>Neoteleostei</taxon>
        <taxon>Acanthomorphata</taxon>
        <taxon>Eupercaria</taxon>
        <taxon>Sciaenidae</taxon>
        <taxon>Nibea</taxon>
    </lineage>
</organism>
<name>A0ACB7EZE9_NIBAL</name>
<protein>
    <submittedName>
        <fullName evidence="1">Synaptotagmin-1</fullName>
    </submittedName>
</protein>
<comment type="caution">
    <text evidence="1">The sequence shown here is derived from an EMBL/GenBank/DDBJ whole genome shotgun (WGS) entry which is preliminary data.</text>
</comment>
<evidence type="ECO:0000313" key="1">
    <source>
        <dbReference type="EMBL" id="KAG8007595.1"/>
    </source>
</evidence>